<name>A0A847S0V0_9NEIS</name>
<evidence type="ECO:0000313" key="2">
    <source>
        <dbReference type="Proteomes" id="UP000587991"/>
    </source>
</evidence>
<dbReference type="AlphaFoldDB" id="A0A847S0V0"/>
<evidence type="ECO:0000313" key="1">
    <source>
        <dbReference type="EMBL" id="NLR76970.1"/>
    </source>
</evidence>
<keyword evidence="2" id="KW-1185">Reference proteome</keyword>
<gene>
    <name evidence="1" type="ORF">HF682_17515</name>
</gene>
<sequence>MGHHYAMNIAANTFVIGDLPQLRLIAWNRNPHDVITGEEVFDLYERNWRFVDEATLTPHERAVLDRLIREYGHGILHA</sequence>
<proteinExistence type="predicted"/>
<reference evidence="1 2" key="1">
    <citation type="submission" date="2020-04" db="EMBL/GenBank/DDBJ databases">
        <title>Draft genome of Leeia sp. IMCC25680.</title>
        <authorList>
            <person name="Song J."/>
            <person name="Cho J.-C."/>
        </authorList>
    </citation>
    <scope>NUCLEOTIDE SEQUENCE [LARGE SCALE GENOMIC DNA]</scope>
    <source>
        <strain evidence="1 2">IMCC25680</strain>
    </source>
</reference>
<protein>
    <submittedName>
        <fullName evidence="1">Uncharacterized protein</fullName>
    </submittedName>
</protein>
<dbReference type="EMBL" id="JABAIM010000006">
    <property type="protein sequence ID" value="NLR76970.1"/>
    <property type="molecule type" value="Genomic_DNA"/>
</dbReference>
<dbReference type="Proteomes" id="UP000587991">
    <property type="component" value="Unassembled WGS sequence"/>
</dbReference>
<comment type="caution">
    <text evidence="1">The sequence shown here is derived from an EMBL/GenBank/DDBJ whole genome shotgun (WGS) entry which is preliminary data.</text>
</comment>
<organism evidence="1 2">
    <name type="scientific">Leeia aquatica</name>
    <dbReference type="NCBI Taxonomy" id="2725557"/>
    <lineage>
        <taxon>Bacteria</taxon>
        <taxon>Pseudomonadati</taxon>
        <taxon>Pseudomonadota</taxon>
        <taxon>Betaproteobacteria</taxon>
        <taxon>Neisseriales</taxon>
        <taxon>Leeiaceae</taxon>
        <taxon>Leeia</taxon>
    </lineage>
</organism>
<accession>A0A847S0V0</accession>